<keyword evidence="1" id="KW-0812">Transmembrane</keyword>
<comment type="caution">
    <text evidence="2">The sequence shown here is derived from an EMBL/GenBank/DDBJ whole genome shotgun (WGS) entry which is preliminary data.</text>
</comment>
<keyword evidence="1" id="KW-1133">Transmembrane helix</keyword>
<reference evidence="2 3" key="1">
    <citation type="journal article" date="2015" name="Nat. Commun.">
        <title>Lucilia cuprina genome unlocks parasitic fly biology to underpin future interventions.</title>
        <authorList>
            <person name="Anstead C.A."/>
            <person name="Korhonen P.K."/>
            <person name="Young N.D."/>
            <person name="Hall R.S."/>
            <person name="Jex A.R."/>
            <person name="Murali S.C."/>
            <person name="Hughes D.S."/>
            <person name="Lee S.F."/>
            <person name="Perry T."/>
            <person name="Stroehlein A.J."/>
            <person name="Ansell B.R."/>
            <person name="Breugelmans B."/>
            <person name="Hofmann A."/>
            <person name="Qu J."/>
            <person name="Dugan S."/>
            <person name="Lee S.L."/>
            <person name="Chao H."/>
            <person name="Dinh H."/>
            <person name="Han Y."/>
            <person name="Doddapaneni H.V."/>
            <person name="Worley K.C."/>
            <person name="Muzny D.M."/>
            <person name="Ioannidis P."/>
            <person name="Waterhouse R.M."/>
            <person name="Zdobnov E.M."/>
            <person name="James P.J."/>
            <person name="Bagnall N.H."/>
            <person name="Kotze A.C."/>
            <person name="Gibbs R.A."/>
            <person name="Richards S."/>
            <person name="Batterham P."/>
            <person name="Gasser R.B."/>
        </authorList>
    </citation>
    <scope>NUCLEOTIDE SEQUENCE [LARGE SCALE GENOMIC DNA]</scope>
    <source>
        <strain evidence="2 3">LS</strain>
        <tissue evidence="2">Full body</tissue>
    </source>
</reference>
<evidence type="ECO:0000313" key="3">
    <source>
        <dbReference type="Proteomes" id="UP000037069"/>
    </source>
</evidence>
<keyword evidence="3" id="KW-1185">Reference proteome</keyword>
<accession>A0A0L0CHF1</accession>
<feature type="transmembrane region" description="Helical" evidence="1">
    <location>
        <begin position="39"/>
        <end position="56"/>
    </location>
</feature>
<feature type="transmembrane region" description="Helical" evidence="1">
    <location>
        <begin position="6"/>
        <end position="27"/>
    </location>
</feature>
<evidence type="ECO:0000256" key="1">
    <source>
        <dbReference type="SAM" id="Phobius"/>
    </source>
</evidence>
<gene>
    <name evidence="2" type="ORF">FF38_10339</name>
</gene>
<protein>
    <submittedName>
        <fullName evidence="2">Uncharacterized protein</fullName>
    </submittedName>
</protein>
<dbReference type="AlphaFoldDB" id="A0A0L0CHF1"/>
<proteinExistence type="predicted"/>
<sequence>MIKLIVGGVSGWVDVNLLTNLCVFSFVNGIRESVLIKEIFLLLLLLVKVLMIKLIVGGVGDWVDAPCIVLLLPFSFLNLLHGGHGYSSLGMGNISFTPQLGDSLGLSIELNTLFAIEMMITTERAASTGEGEHGQGYRDGYINTYLTNIDFVDKFAGGGTIGGENGGTVTVGIGIGQLDGFIQSISLKDNQNGAKDFLLIAVHIGGDIGQDGGSYKITILEAGYLNVTAIQDKLGTLFNTRFNQITNTFLGLSRDNGTNISAGNMTSINLQFLGTFN</sequence>
<keyword evidence="1" id="KW-0472">Membrane</keyword>
<feature type="non-terminal residue" evidence="2">
    <location>
        <position position="277"/>
    </location>
</feature>
<evidence type="ECO:0000313" key="2">
    <source>
        <dbReference type="EMBL" id="KNC31680.1"/>
    </source>
</evidence>
<dbReference type="Proteomes" id="UP000037069">
    <property type="component" value="Unassembled WGS sequence"/>
</dbReference>
<organism evidence="2 3">
    <name type="scientific">Lucilia cuprina</name>
    <name type="common">Green bottle fly</name>
    <name type="synonym">Australian sheep blowfly</name>
    <dbReference type="NCBI Taxonomy" id="7375"/>
    <lineage>
        <taxon>Eukaryota</taxon>
        <taxon>Metazoa</taxon>
        <taxon>Ecdysozoa</taxon>
        <taxon>Arthropoda</taxon>
        <taxon>Hexapoda</taxon>
        <taxon>Insecta</taxon>
        <taxon>Pterygota</taxon>
        <taxon>Neoptera</taxon>
        <taxon>Endopterygota</taxon>
        <taxon>Diptera</taxon>
        <taxon>Brachycera</taxon>
        <taxon>Muscomorpha</taxon>
        <taxon>Oestroidea</taxon>
        <taxon>Calliphoridae</taxon>
        <taxon>Luciliinae</taxon>
        <taxon>Lucilia</taxon>
    </lineage>
</organism>
<dbReference type="EMBL" id="JRES01000394">
    <property type="protein sequence ID" value="KNC31680.1"/>
    <property type="molecule type" value="Genomic_DNA"/>
</dbReference>
<name>A0A0L0CHF1_LUCCU</name>